<dbReference type="Gene3D" id="3.55.50.30">
    <property type="match status" value="1"/>
</dbReference>
<evidence type="ECO:0000313" key="4">
    <source>
        <dbReference type="Proteomes" id="UP000294692"/>
    </source>
</evidence>
<evidence type="ECO:0000313" key="3">
    <source>
        <dbReference type="EMBL" id="TCU97270.1"/>
    </source>
</evidence>
<dbReference type="Pfam" id="PF04773">
    <property type="entry name" value="FecR"/>
    <property type="match status" value="1"/>
</dbReference>
<name>A0A4R3V161_9BURK</name>
<comment type="caution">
    <text evidence="3">The sequence shown here is derived from an EMBL/GenBank/DDBJ whole genome shotgun (WGS) entry which is preliminary data.</text>
</comment>
<organism evidence="3 4">
    <name type="scientific">Paracandidimonas soli</name>
    <dbReference type="NCBI Taxonomy" id="1917182"/>
    <lineage>
        <taxon>Bacteria</taxon>
        <taxon>Pseudomonadati</taxon>
        <taxon>Pseudomonadota</taxon>
        <taxon>Betaproteobacteria</taxon>
        <taxon>Burkholderiales</taxon>
        <taxon>Alcaligenaceae</taxon>
        <taxon>Paracandidimonas</taxon>
    </lineage>
</organism>
<proteinExistence type="predicted"/>
<dbReference type="InterPro" id="IPR032623">
    <property type="entry name" value="FecR_N"/>
</dbReference>
<dbReference type="PANTHER" id="PTHR30273:SF2">
    <property type="entry name" value="PROTEIN FECR"/>
    <property type="match status" value="1"/>
</dbReference>
<dbReference type="GO" id="GO:0016989">
    <property type="term" value="F:sigma factor antagonist activity"/>
    <property type="evidence" value="ECO:0007669"/>
    <property type="project" value="TreeGrafter"/>
</dbReference>
<accession>A0A4R3V161</accession>
<dbReference type="PIRSF" id="PIRSF018266">
    <property type="entry name" value="FecR"/>
    <property type="match status" value="1"/>
</dbReference>
<sequence>MRHTDHSLGPGDAQAQELAARWFARMHSGEATREDRQAFEAWLTQDPEHGRHYRNLGVFWDATLDIPEDRLRSLMAPPPAASIPAMAATGRSQLSRRLFMGLAGGCALALIATAGRSFWRDPVRYQAEFATAQGERRQISLPDGSLIDLNTATRLTVKLQDSRREVLLHQGEALFTVSSDPQRSFVVDGGLGTVSVIGTRFNVRREPAQMQVVVESGSVRVRSGHWWNAQTHDLVAGQGIGLGDGPGLGVPYAVNASNALAWQRGKIIFENQPLAQAVKEVNRYLERPLLLEPGDLAQYRIAGVFDIDRPESILDALPLIAPVAIQRSPTGTVLLRAR</sequence>
<dbReference type="InterPro" id="IPR006860">
    <property type="entry name" value="FecR"/>
</dbReference>
<protein>
    <submittedName>
        <fullName evidence="3">FecR family protein</fullName>
    </submittedName>
</protein>
<dbReference type="PANTHER" id="PTHR30273">
    <property type="entry name" value="PERIPLASMIC SIGNAL SENSOR AND SIGMA FACTOR ACTIVATOR FECR-RELATED"/>
    <property type="match status" value="1"/>
</dbReference>
<feature type="domain" description="FecR protein" evidence="1">
    <location>
        <begin position="129"/>
        <end position="220"/>
    </location>
</feature>
<dbReference type="Proteomes" id="UP000294692">
    <property type="component" value="Unassembled WGS sequence"/>
</dbReference>
<gene>
    <name evidence="3" type="ORF">EV686_106152</name>
</gene>
<feature type="domain" description="FecR N-terminal" evidence="2">
    <location>
        <begin position="19"/>
        <end position="54"/>
    </location>
</feature>
<evidence type="ECO:0000259" key="1">
    <source>
        <dbReference type="Pfam" id="PF04773"/>
    </source>
</evidence>
<dbReference type="Pfam" id="PF16220">
    <property type="entry name" value="DUF4880"/>
    <property type="match status" value="1"/>
</dbReference>
<dbReference type="RefSeq" id="WP_132477364.1">
    <property type="nucleotide sequence ID" value="NZ_JBHRVM010000001.1"/>
</dbReference>
<keyword evidence="4" id="KW-1185">Reference proteome</keyword>
<reference evidence="3 4" key="1">
    <citation type="submission" date="2019-03" db="EMBL/GenBank/DDBJ databases">
        <title>Genomic Encyclopedia of Type Strains, Phase IV (KMG-IV): sequencing the most valuable type-strain genomes for metagenomic binning, comparative biology and taxonomic classification.</title>
        <authorList>
            <person name="Goeker M."/>
        </authorList>
    </citation>
    <scope>NUCLEOTIDE SEQUENCE [LARGE SCALE GENOMIC DNA]</scope>
    <source>
        <strain evidence="3 4">DSM 100048</strain>
    </source>
</reference>
<dbReference type="AlphaFoldDB" id="A0A4R3V161"/>
<dbReference type="Gene3D" id="2.60.120.1440">
    <property type="match status" value="1"/>
</dbReference>
<evidence type="ECO:0000259" key="2">
    <source>
        <dbReference type="Pfam" id="PF16220"/>
    </source>
</evidence>
<dbReference type="InterPro" id="IPR012373">
    <property type="entry name" value="Ferrdict_sens_TM"/>
</dbReference>
<dbReference type="EMBL" id="SMBX01000006">
    <property type="protein sequence ID" value="TCU97270.1"/>
    <property type="molecule type" value="Genomic_DNA"/>
</dbReference>
<dbReference type="OrthoDB" id="8617634at2"/>